<protein>
    <recommendedName>
        <fullName evidence="4">XLF-domain-containing protein</fullName>
    </recommendedName>
</protein>
<gene>
    <name evidence="2" type="ORF">PYCCODRAFT_1431337</name>
</gene>
<evidence type="ECO:0000313" key="2">
    <source>
        <dbReference type="EMBL" id="OSD06333.1"/>
    </source>
</evidence>
<name>A0A1Y2J097_TRAC3</name>
<organism evidence="2 3">
    <name type="scientific">Trametes coccinea (strain BRFM310)</name>
    <name type="common">Pycnoporus coccineus</name>
    <dbReference type="NCBI Taxonomy" id="1353009"/>
    <lineage>
        <taxon>Eukaryota</taxon>
        <taxon>Fungi</taxon>
        <taxon>Dikarya</taxon>
        <taxon>Basidiomycota</taxon>
        <taxon>Agaricomycotina</taxon>
        <taxon>Agaricomycetes</taxon>
        <taxon>Polyporales</taxon>
        <taxon>Polyporaceae</taxon>
        <taxon>Trametes</taxon>
    </lineage>
</organism>
<reference evidence="2 3" key="1">
    <citation type="journal article" date="2015" name="Biotechnol. Biofuels">
        <title>Enhanced degradation of softwood versus hardwood by the white-rot fungus Pycnoporus coccineus.</title>
        <authorList>
            <person name="Couturier M."/>
            <person name="Navarro D."/>
            <person name="Chevret D."/>
            <person name="Henrissat B."/>
            <person name="Piumi F."/>
            <person name="Ruiz-Duenas F.J."/>
            <person name="Martinez A.T."/>
            <person name="Grigoriev I.V."/>
            <person name="Riley R."/>
            <person name="Lipzen A."/>
            <person name="Berrin J.G."/>
            <person name="Master E.R."/>
            <person name="Rosso M.N."/>
        </authorList>
    </citation>
    <scope>NUCLEOTIDE SEQUENCE [LARGE SCALE GENOMIC DNA]</scope>
    <source>
        <strain evidence="2 3">BRFM310</strain>
    </source>
</reference>
<dbReference type="Proteomes" id="UP000193067">
    <property type="component" value="Unassembled WGS sequence"/>
</dbReference>
<sequence length="432" mass="48040">MEYLSEEHAKLLLAKEWLVKVDNDTSTPYLLKFYSSTVDLKCFILVTDTTDVWGEGTGSHTHRSHACIPVALTSLTPFVVLSSHQIARRWRDCNQQHTLDSLTADEEDEWRVKCLEFLSEIHSIGGVADLTFELVKSSGSDLALELRNDTFRWRWETFNVGPKLSPIILSKHLIMPLISMTHLSFFSTEPVGSLSEAELEKSADRVGRIARRTVDTHVKNTFSKPIVATTLRRMSAVFNFVPEPPRILADAPVPDLKPPSPPAPSRAAPEPPLRRAASPSLALRNFLAEEESQPKAIARWTTPKPPIDDDSVTEEEPSEEDEPPPPSRLGKEAENNRDESANADNNNPPRSAPLTRATPDRPAHLTSRESSKRASPESSSPPPLPKKKKRTSSAGSSSDKDSDDEGRNRTAQARSNMRRGVKQPIKRGGKRF</sequence>
<proteinExistence type="predicted"/>
<feature type="compositionally biased region" description="Basic and acidic residues" evidence="1">
    <location>
        <begin position="329"/>
        <end position="340"/>
    </location>
</feature>
<evidence type="ECO:0000256" key="1">
    <source>
        <dbReference type="SAM" id="MobiDB-lite"/>
    </source>
</evidence>
<feature type="compositionally biased region" description="Pro residues" evidence="1">
    <location>
        <begin position="255"/>
        <end position="264"/>
    </location>
</feature>
<feature type="compositionally biased region" description="Basic and acidic residues" evidence="1">
    <location>
        <begin position="358"/>
        <end position="375"/>
    </location>
</feature>
<dbReference type="AlphaFoldDB" id="A0A1Y2J097"/>
<feature type="compositionally biased region" description="Acidic residues" evidence="1">
    <location>
        <begin position="308"/>
        <end position="323"/>
    </location>
</feature>
<evidence type="ECO:0008006" key="4">
    <source>
        <dbReference type="Google" id="ProtNLM"/>
    </source>
</evidence>
<evidence type="ECO:0000313" key="3">
    <source>
        <dbReference type="Proteomes" id="UP000193067"/>
    </source>
</evidence>
<dbReference type="EMBL" id="KZ084090">
    <property type="protein sequence ID" value="OSD06333.1"/>
    <property type="molecule type" value="Genomic_DNA"/>
</dbReference>
<accession>A0A1Y2J097</accession>
<feature type="region of interest" description="Disordered" evidence="1">
    <location>
        <begin position="290"/>
        <end position="432"/>
    </location>
</feature>
<feature type="region of interest" description="Disordered" evidence="1">
    <location>
        <begin position="248"/>
        <end position="277"/>
    </location>
</feature>
<dbReference type="OrthoDB" id="3184250at2759"/>
<feature type="compositionally biased region" description="Basic residues" evidence="1">
    <location>
        <begin position="416"/>
        <end position="432"/>
    </location>
</feature>
<keyword evidence="3" id="KW-1185">Reference proteome</keyword>